<dbReference type="FunCoup" id="A0A2G5CF70">
    <property type="interactions" value="310"/>
</dbReference>
<dbReference type="InterPro" id="IPR021099">
    <property type="entry name" value="PORR_domain"/>
</dbReference>
<reference evidence="3 4" key="1">
    <citation type="submission" date="2017-09" db="EMBL/GenBank/DDBJ databases">
        <title>WGS assembly of Aquilegia coerulea Goldsmith.</title>
        <authorList>
            <person name="Hodges S."/>
            <person name="Kramer E."/>
            <person name="Nordborg M."/>
            <person name="Tomkins J."/>
            <person name="Borevitz J."/>
            <person name="Derieg N."/>
            <person name="Yan J."/>
            <person name="Mihaltcheva S."/>
            <person name="Hayes R.D."/>
            <person name="Rokhsar D."/>
        </authorList>
    </citation>
    <scope>NUCLEOTIDE SEQUENCE [LARGE SCALE GENOMIC DNA]</scope>
    <source>
        <strain evidence="4">cv. Goldsmith</strain>
    </source>
</reference>
<keyword evidence="4" id="KW-1185">Reference proteome</keyword>
<dbReference type="PANTHER" id="PTHR31476:SF2">
    <property type="entry name" value="UBIQUITIN CARBOXYL-TERMINAL HYDROLASE FAMILY PROTEIN"/>
    <property type="match status" value="1"/>
</dbReference>
<evidence type="ECO:0000313" key="3">
    <source>
        <dbReference type="EMBL" id="PIA29935.1"/>
    </source>
</evidence>
<feature type="domain" description="PORR" evidence="2">
    <location>
        <begin position="65"/>
        <end position="402"/>
    </location>
</feature>
<evidence type="ECO:0000259" key="2">
    <source>
        <dbReference type="Pfam" id="PF11955"/>
    </source>
</evidence>
<evidence type="ECO:0000313" key="4">
    <source>
        <dbReference type="Proteomes" id="UP000230069"/>
    </source>
</evidence>
<dbReference type="InParanoid" id="A0A2G5CF70"/>
<dbReference type="Proteomes" id="UP000230069">
    <property type="component" value="Unassembled WGS sequence"/>
</dbReference>
<dbReference type="OrthoDB" id="689415at2759"/>
<dbReference type="STRING" id="218851.A0A2G5CF70"/>
<dbReference type="Pfam" id="PF11955">
    <property type="entry name" value="PORR"/>
    <property type="match status" value="1"/>
</dbReference>
<dbReference type="AlphaFoldDB" id="A0A2G5CF70"/>
<accession>A0A2G5CF70</accession>
<dbReference type="PANTHER" id="PTHR31476">
    <property type="entry name" value="PROTEIN WHAT'S THIS FACTOR 1 HOMOLOG, CHLOROPLASTIC"/>
    <property type="match status" value="1"/>
</dbReference>
<feature type="compositionally biased region" description="Acidic residues" evidence="1">
    <location>
        <begin position="416"/>
        <end position="433"/>
    </location>
</feature>
<dbReference type="GO" id="GO:0003723">
    <property type="term" value="F:RNA binding"/>
    <property type="evidence" value="ECO:0007669"/>
    <property type="project" value="InterPro"/>
</dbReference>
<evidence type="ECO:0000256" key="1">
    <source>
        <dbReference type="SAM" id="MobiDB-lite"/>
    </source>
</evidence>
<name>A0A2G5CF70_AQUCA</name>
<dbReference type="EMBL" id="KZ305075">
    <property type="protein sequence ID" value="PIA29935.1"/>
    <property type="molecule type" value="Genomic_DNA"/>
</dbReference>
<feature type="region of interest" description="Disordered" evidence="1">
    <location>
        <begin position="409"/>
        <end position="433"/>
    </location>
</feature>
<proteinExistence type="predicted"/>
<gene>
    <name evidence="3" type="ORF">AQUCO_05800186v1</name>
</gene>
<sequence length="487" mass="55766">MATAFQSSFPQILKPTSTTLHSNFLPLNPPSLKSILTSTTKTLKSNHRILIKCSSTSTRSKKIIKYPSLDKHIIKQNKIRFIQKLKTLLLSKPKHYIPLKILSKCRSYLSLPRPRSLLSMIYRYPTIFQVFRIPSSSPSSSYNEQVCIGLTPEASTLFAQELGLKVTISSTLANKLQKLIMLSSHKRLLLDKLVHLANDLGLPPNFRSRLCNDYPDRFKTVQTSYGRALELVSWDPKLAIPLPSSPNAQSPPDLIVDRPLKFKYLRLRKGLNLKRKHREFLISFGELPEVNPYCEDIGEVAFSPESIEAEKRSCALVREVLGMMVEKKTLVDHLTHFRKDFNLSNKVRGMLVRHPELFYVSKKGQRDSVFLVEGYDDKGKLLEKDELLLAKERLMELVREGKKMRRDIRRNGDSVNNDDSDGDYEYEDDSEDEDGFENLFEEDEWEEFTVEDDELVVLGGEADERFWSVEPAASVNADGASVSLEHW</sequence>
<dbReference type="InterPro" id="IPR045040">
    <property type="entry name" value="PORR_fam"/>
</dbReference>
<organism evidence="3 4">
    <name type="scientific">Aquilegia coerulea</name>
    <name type="common">Rocky mountain columbine</name>
    <dbReference type="NCBI Taxonomy" id="218851"/>
    <lineage>
        <taxon>Eukaryota</taxon>
        <taxon>Viridiplantae</taxon>
        <taxon>Streptophyta</taxon>
        <taxon>Embryophyta</taxon>
        <taxon>Tracheophyta</taxon>
        <taxon>Spermatophyta</taxon>
        <taxon>Magnoliopsida</taxon>
        <taxon>Ranunculales</taxon>
        <taxon>Ranunculaceae</taxon>
        <taxon>Thalictroideae</taxon>
        <taxon>Aquilegia</taxon>
    </lineage>
</organism>
<protein>
    <recommendedName>
        <fullName evidence="2">PORR domain-containing protein</fullName>
    </recommendedName>
</protein>